<keyword evidence="2" id="KW-0812">Transmembrane</keyword>
<dbReference type="EMBL" id="WJXA01000003">
    <property type="protein sequence ID" value="KAF7146875.1"/>
    <property type="molecule type" value="Genomic_DNA"/>
</dbReference>
<accession>A0A834LP17</accession>
<dbReference type="AlphaFoldDB" id="A0A834LP17"/>
<organism evidence="3 4">
    <name type="scientific">Rhododendron simsii</name>
    <name type="common">Sims's rhododendron</name>
    <dbReference type="NCBI Taxonomy" id="118357"/>
    <lineage>
        <taxon>Eukaryota</taxon>
        <taxon>Viridiplantae</taxon>
        <taxon>Streptophyta</taxon>
        <taxon>Embryophyta</taxon>
        <taxon>Tracheophyta</taxon>
        <taxon>Spermatophyta</taxon>
        <taxon>Magnoliopsida</taxon>
        <taxon>eudicotyledons</taxon>
        <taxon>Gunneridae</taxon>
        <taxon>Pentapetalae</taxon>
        <taxon>asterids</taxon>
        <taxon>Ericales</taxon>
        <taxon>Ericaceae</taxon>
        <taxon>Ericoideae</taxon>
        <taxon>Rhodoreae</taxon>
        <taxon>Rhododendron</taxon>
    </lineage>
</organism>
<evidence type="ECO:0000256" key="2">
    <source>
        <dbReference type="SAM" id="Phobius"/>
    </source>
</evidence>
<protein>
    <submittedName>
        <fullName evidence="3">Uncharacterized protein</fullName>
    </submittedName>
</protein>
<feature type="region of interest" description="Disordered" evidence="1">
    <location>
        <begin position="121"/>
        <end position="144"/>
    </location>
</feature>
<sequence length="144" mass="16144">MEACNVRIQIHSLSNLEAKKVVVVVVVGVLLISVNHALDMAELLDVARNVNGTLVIKPILFLGFLQQLNKEWVVDVYDRDYNPLLLLPLPHHNSQTALRNVLHHHLLLVVEMKVGEVQRLEGDEREGPGVRARDGQLEEGQGRV</sequence>
<dbReference type="OrthoDB" id="1591647at2759"/>
<evidence type="ECO:0000313" key="3">
    <source>
        <dbReference type="EMBL" id="KAF7146875.1"/>
    </source>
</evidence>
<evidence type="ECO:0000256" key="1">
    <source>
        <dbReference type="SAM" id="MobiDB-lite"/>
    </source>
</evidence>
<keyword evidence="4" id="KW-1185">Reference proteome</keyword>
<keyword evidence="2" id="KW-1133">Transmembrane helix</keyword>
<gene>
    <name evidence="3" type="ORF">RHSIM_Rhsim03G0213600</name>
</gene>
<comment type="caution">
    <text evidence="3">The sequence shown here is derived from an EMBL/GenBank/DDBJ whole genome shotgun (WGS) entry which is preliminary data.</text>
</comment>
<evidence type="ECO:0000313" key="4">
    <source>
        <dbReference type="Proteomes" id="UP000626092"/>
    </source>
</evidence>
<reference evidence="3" key="1">
    <citation type="submission" date="2019-11" db="EMBL/GenBank/DDBJ databases">
        <authorList>
            <person name="Liu Y."/>
            <person name="Hou J."/>
            <person name="Li T.-Q."/>
            <person name="Guan C.-H."/>
            <person name="Wu X."/>
            <person name="Wu H.-Z."/>
            <person name="Ling F."/>
            <person name="Zhang R."/>
            <person name="Shi X.-G."/>
            <person name="Ren J.-P."/>
            <person name="Chen E.-F."/>
            <person name="Sun J.-M."/>
        </authorList>
    </citation>
    <scope>NUCLEOTIDE SEQUENCE</scope>
    <source>
        <strain evidence="3">Adult_tree_wgs_1</strain>
        <tissue evidence="3">Leaves</tissue>
    </source>
</reference>
<proteinExistence type="predicted"/>
<keyword evidence="2" id="KW-0472">Membrane</keyword>
<name>A0A834LP17_RHOSS</name>
<feature type="transmembrane region" description="Helical" evidence="2">
    <location>
        <begin position="21"/>
        <end position="38"/>
    </location>
</feature>
<dbReference type="Proteomes" id="UP000626092">
    <property type="component" value="Unassembled WGS sequence"/>
</dbReference>